<dbReference type="Pfam" id="PF21758">
    <property type="entry name" value="PAC_bac"/>
    <property type="match status" value="1"/>
</dbReference>
<name>A0ABR7HPL6_9FIRM</name>
<accession>A0ABR7HPL6</accession>
<comment type="caution">
    <text evidence="2">The sequence shown here is derived from an EMBL/GenBank/DDBJ whole genome shotgun (WGS) entry which is preliminary data.</text>
</comment>
<evidence type="ECO:0000313" key="3">
    <source>
        <dbReference type="Proteomes" id="UP000660021"/>
    </source>
</evidence>
<dbReference type="InterPro" id="IPR048844">
    <property type="entry name" value="LpdD_chaperone-like"/>
</dbReference>
<sequence>MLTLHTEGEGIALTLTAQSMGRDWNVTITGGEVPHLGAAALGAPYRHPDGSIGSSASVLVLPSHKEDGVVKKAAERLAKRLDCAVLVSGGIHVDGITPEQIGAVVALVGAAVERLAEQMEQEANRA</sequence>
<dbReference type="Proteomes" id="UP000660021">
    <property type="component" value="Unassembled WGS sequence"/>
</dbReference>
<keyword evidence="3" id="KW-1185">Reference proteome</keyword>
<feature type="domain" description="Prenylated flavin chaperone LpdD-like" evidence="1">
    <location>
        <begin position="9"/>
        <end position="119"/>
    </location>
</feature>
<evidence type="ECO:0000313" key="2">
    <source>
        <dbReference type="EMBL" id="MBC5729459.1"/>
    </source>
</evidence>
<gene>
    <name evidence="2" type="ORF">H8S34_01235</name>
</gene>
<dbReference type="EMBL" id="JACOPR010000001">
    <property type="protein sequence ID" value="MBC5729459.1"/>
    <property type="molecule type" value="Genomic_DNA"/>
</dbReference>
<evidence type="ECO:0000259" key="1">
    <source>
        <dbReference type="Pfam" id="PF21758"/>
    </source>
</evidence>
<protein>
    <recommendedName>
        <fullName evidence="1">Prenylated flavin chaperone LpdD-like domain-containing protein</fullName>
    </recommendedName>
</protein>
<reference evidence="2 3" key="1">
    <citation type="submission" date="2020-08" db="EMBL/GenBank/DDBJ databases">
        <title>Genome public.</title>
        <authorList>
            <person name="Liu C."/>
            <person name="Sun Q."/>
        </authorList>
    </citation>
    <scope>NUCLEOTIDE SEQUENCE [LARGE SCALE GENOMIC DNA]</scope>
    <source>
        <strain evidence="2 3">New-38</strain>
    </source>
</reference>
<dbReference type="RefSeq" id="WP_101693553.1">
    <property type="nucleotide sequence ID" value="NZ_JACOPR010000001.1"/>
</dbReference>
<organism evidence="2 3">
    <name type="scientific">Pseudoflavonifractor hominis</name>
    <dbReference type="NCBI Taxonomy" id="2763059"/>
    <lineage>
        <taxon>Bacteria</taxon>
        <taxon>Bacillati</taxon>
        <taxon>Bacillota</taxon>
        <taxon>Clostridia</taxon>
        <taxon>Eubacteriales</taxon>
        <taxon>Oscillospiraceae</taxon>
        <taxon>Pseudoflavonifractor</taxon>
    </lineage>
</organism>
<proteinExistence type="predicted"/>